<protein>
    <submittedName>
        <fullName evidence="9">Chromate transporter</fullName>
    </submittedName>
</protein>
<feature type="transmembrane region" description="Helical" evidence="8">
    <location>
        <begin position="135"/>
        <end position="156"/>
    </location>
</feature>
<dbReference type="EMBL" id="NSJZ01000002">
    <property type="protein sequence ID" value="PAU98290.1"/>
    <property type="molecule type" value="Genomic_DNA"/>
</dbReference>
<dbReference type="Pfam" id="PF02417">
    <property type="entry name" value="Chromate_transp"/>
    <property type="match status" value="2"/>
</dbReference>
<feature type="transmembrane region" description="Helical" evidence="8">
    <location>
        <begin position="273"/>
        <end position="295"/>
    </location>
</feature>
<dbReference type="GO" id="GO:0015109">
    <property type="term" value="F:chromate transmembrane transporter activity"/>
    <property type="evidence" value="ECO:0007669"/>
    <property type="project" value="InterPro"/>
</dbReference>
<name>A0A2A2GM83_9RHOB</name>
<dbReference type="PANTHER" id="PTHR33567">
    <property type="entry name" value="CHROMATE ION TRANSPORTER (EUROFUNG)"/>
    <property type="match status" value="1"/>
</dbReference>
<feature type="transmembrane region" description="Helical" evidence="8">
    <location>
        <begin position="490"/>
        <end position="507"/>
    </location>
</feature>
<evidence type="ECO:0000256" key="7">
    <source>
        <dbReference type="SAM" id="MobiDB-lite"/>
    </source>
</evidence>
<evidence type="ECO:0000256" key="3">
    <source>
        <dbReference type="ARBA" id="ARBA00022475"/>
    </source>
</evidence>
<dbReference type="InterPro" id="IPR003370">
    <property type="entry name" value="Chromate_transpt"/>
</dbReference>
<feature type="transmembrane region" description="Helical" evidence="8">
    <location>
        <begin position="416"/>
        <end position="444"/>
    </location>
</feature>
<dbReference type="Proteomes" id="UP000218023">
    <property type="component" value="Unassembled WGS sequence"/>
</dbReference>
<keyword evidence="4 8" id="KW-0812">Transmembrane</keyword>
<dbReference type="OrthoDB" id="8969999at2"/>
<feature type="region of interest" description="Disordered" evidence="7">
    <location>
        <begin position="1"/>
        <end position="55"/>
    </location>
</feature>
<feature type="transmembrane region" description="Helical" evidence="8">
    <location>
        <begin position="464"/>
        <end position="483"/>
    </location>
</feature>
<accession>A0A2A2GM83</accession>
<gene>
    <name evidence="9" type="ORF">CK240_03660</name>
</gene>
<dbReference type="PIRSF" id="PIRSF004810">
    <property type="entry name" value="ChrA"/>
    <property type="match status" value="1"/>
</dbReference>
<comment type="subcellular location">
    <subcellularLocation>
        <location evidence="1">Cell membrane</location>
        <topology evidence="1">Multi-pass membrane protein</topology>
    </subcellularLocation>
</comment>
<reference evidence="9 10" key="1">
    <citation type="submission" date="2017-09" db="EMBL/GenBank/DDBJ databases">
        <title>Paracoccus alkalisoli sp. nov., isolated from saline alkaline soil.</title>
        <authorList>
            <person name="Dong X."/>
            <person name="Zhang G."/>
        </authorList>
    </citation>
    <scope>NUCLEOTIDE SEQUENCE [LARGE SCALE GENOMIC DNA]</scope>
    <source>
        <strain evidence="9 10">WN007</strain>
    </source>
</reference>
<feature type="transmembrane region" description="Helical" evidence="8">
    <location>
        <begin position="199"/>
        <end position="228"/>
    </location>
</feature>
<feature type="transmembrane region" description="Helical" evidence="8">
    <location>
        <begin position="378"/>
        <end position="404"/>
    </location>
</feature>
<feature type="transmembrane region" description="Helical" evidence="8">
    <location>
        <begin position="168"/>
        <end position="187"/>
    </location>
</feature>
<keyword evidence="6 8" id="KW-0472">Membrane</keyword>
<evidence type="ECO:0000256" key="1">
    <source>
        <dbReference type="ARBA" id="ARBA00004651"/>
    </source>
</evidence>
<evidence type="ECO:0000313" key="10">
    <source>
        <dbReference type="Proteomes" id="UP000218023"/>
    </source>
</evidence>
<keyword evidence="3" id="KW-1003">Cell membrane</keyword>
<dbReference type="NCBIfam" id="TIGR00937">
    <property type="entry name" value="2A51"/>
    <property type="match status" value="1"/>
</dbReference>
<proteinExistence type="inferred from homology"/>
<organism evidence="9 10">
    <name type="scientific">Paracoccus salipaludis</name>
    <dbReference type="NCBI Taxonomy" id="2032623"/>
    <lineage>
        <taxon>Bacteria</taxon>
        <taxon>Pseudomonadati</taxon>
        <taxon>Pseudomonadota</taxon>
        <taxon>Alphaproteobacteria</taxon>
        <taxon>Rhodobacterales</taxon>
        <taxon>Paracoccaceae</taxon>
        <taxon>Paracoccus</taxon>
    </lineage>
</organism>
<dbReference type="GO" id="GO:0005886">
    <property type="term" value="C:plasma membrane"/>
    <property type="evidence" value="ECO:0007669"/>
    <property type="project" value="UniProtKB-SubCell"/>
</dbReference>
<dbReference type="AlphaFoldDB" id="A0A2A2GM83"/>
<evidence type="ECO:0000256" key="8">
    <source>
        <dbReference type="SAM" id="Phobius"/>
    </source>
</evidence>
<comment type="similarity">
    <text evidence="2">Belongs to the chromate ion transporter (CHR) (TC 2.A.51) family.</text>
</comment>
<dbReference type="PANTHER" id="PTHR33567:SF3">
    <property type="entry name" value="CHROMATE ION TRANSPORTER (EUROFUNG)"/>
    <property type="match status" value="1"/>
</dbReference>
<keyword evidence="5 8" id="KW-1133">Transmembrane helix</keyword>
<evidence type="ECO:0000313" key="9">
    <source>
        <dbReference type="EMBL" id="PAU98290.1"/>
    </source>
</evidence>
<evidence type="ECO:0000256" key="4">
    <source>
        <dbReference type="ARBA" id="ARBA00022692"/>
    </source>
</evidence>
<feature type="transmembrane region" description="Helical" evidence="8">
    <location>
        <begin position="307"/>
        <end position="327"/>
    </location>
</feature>
<comment type="caution">
    <text evidence="9">The sequence shown here is derived from an EMBL/GenBank/DDBJ whole genome shotgun (WGS) entry which is preliminary data.</text>
</comment>
<keyword evidence="10" id="KW-1185">Reference proteome</keyword>
<evidence type="ECO:0000256" key="5">
    <source>
        <dbReference type="ARBA" id="ARBA00022989"/>
    </source>
</evidence>
<dbReference type="InterPro" id="IPR014047">
    <property type="entry name" value="Chr_Tranpt_l_chain"/>
</dbReference>
<evidence type="ECO:0000256" key="6">
    <source>
        <dbReference type="ARBA" id="ARBA00023136"/>
    </source>
</evidence>
<sequence length="508" mass="53224">MYADDHEPLQAGSEAGRRRRGPQLAHCGNGSCAVSETRISSEPDRSGGSAVRASRPEFPSLAEATRTWGRIALLSFGGPAGQIAVMHRILVEEKRWLGDGRFLHALNFCMLLPGPEAQQLATYIGWLMHGTRGGLIAGALFMLPGAVAIMALSWLYVLYGDVGVVQGLFFGLKAAILAIVLQAVVRVGRRALKNDAMRLLAVLSFVAIFAFDAPFPLIVLTAGLIGFLGARSGLRAFAPGGGHGPAGGVHIDDAETLLGEEMAEMPAAARRNALRAGAAALILWLAPVAILVLALEKGNVFTDIALFFSKMAVVTFGGAYAVLAYVAQEAVGTYGWLGPGEMLDGLGMAETTPGPLIMVLQFVGFLGAFREAGWESPLLAGTMGGLLTTWVTFAPCFAFIFLGAPYMEGLRANRALSAALTAVTASVVGVILNLAIWFGVHVIWRDVQPVERGPVSLELPVLGSIDWTAAALSALALVAVFRLKLGMTTVLAGAAALGVALHAVGMLV</sequence>
<evidence type="ECO:0000256" key="2">
    <source>
        <dbReference type="ARBA" id="ARBA00005262"/>
    </source>
</evidence>